<keyword evidence="5 7" id="KW-1133">Transmembrane helix</keyword>
<evidence type="ECO:0000256" key="5">
    <source>
        <dbReference type="ARBA" id="ARBA00022989"/>
    </source>
</evidence>
<name>A0A0C2RRL2_9BACL</name>
<evidence type="ECO:0000313" key="10">
    <source>
        <dbReference type="Proteomes" id="UP000031972"/>
    </source>
</evidence>
<comment type="caution">
    <text evidence="9">The sequence shown here is derived from an EMBL/GenBank/DDBJ whole genome shotgun (WGS) entry which is preliminary data.</text>
</comment>
<dbReference type="PROSITE" id="PS50928">
    <property type="entry name" value="ABC_TM1"/>
    <property type="match status" value="1"/>
</dbReference>
<dbReference type="SUPFAM" id="SSF161098">
    <property type="entry name" value="MetI-like"/>
    <property type="match status" value="1"/>
</dbReference>
<evidence type="ECO:0000256" key="6">
    <source>
        <dbReference type="ARBA" id="ARBA00023136"/>
    </source>
</evidence>
<reference evidence="9 10" key="1">
    <citation type="submission" date="2015-01" db="EMBL/GenBank/DDBJ databases">
        <title>Jeotgalibacillus campisalis genome sequencing.</title>
        <authorList>
            <person name="Goh K.M."/>
            <person name="Chan K.-G."/>
            <person name="Yaakop A.S."/>
            <person name="Ee R."/>
            <person name="Gan H.M."/>
            <person name="Chan C.S."/>
        </authorList>
    </citation>
    <scope>NUCLEOTIDE SEQUENCE [LARGE SCALE GENOMIC DNA]</scope>
    <source>
        <strain evidence="9 10">SF-57</strain>
    </source>
</reference>
<keyword evidence="6 7" id="KW-0472">Membrane</keyword>
<dbReference type="RefSeq" id="WP_041053755.1">
    <property type="nucleotide sequence ID" value="NZ_JXRR01000001.1"/>
</dbReference>
<dbReference type="GO" id="GO:0055085">
    <property type="term" value="P:transmembrane transport"/>
    <property type="evidence" value="ECO:0007669"/>
    <property type="project" value="InterPro"/>
</dbReference>
<accession>A0A0C2RRL2</accession>
<dbReference type="OrthoDB" id="9801163at2"/>
<keyword evidence="3" id="KW-1003">Cell membrane</keyword>
<evidence type="ECO:0000256" key="3">
    <source>
        <dbReference type="ARBA" id="ARBA00022475"/>
    </source>
</evidence>
<sequence>MAKTSHFHGTKINPTKFHWSQMKFYLFLIPLAIFMALPIVYIFFHAFKPIDELFAFPPRFFVEKPTMQNFSDLFSASSETGVPMARYFFNSIITTVVVMLFTVLISTMAGYALSKKKFRSKKYIFEINTVALMFVPAAVGIPRYLLIENVGLIDSFFVHIFPLLAMPIGLFLVKQFIDQIPDELLEAARLDGANDYFIFMKIIVPLVKPAIATIAILSFQLVWNNIETSTLYVNDEGLKTFAFYMSTLASQVEGNTVAGQGMAAAASLIMFLPNLIIFIFLQRQVMNTMAHSGIK</sequence>
<feature type="transmembrane region" description="Helical" evidence="7">
    <location>
        <begin position="24"/>
        <end position="44"/>
    </location>
</feature>
<feature type="domain" description="ABC transmembrane type-1" evidence="8">
    <location>
        <begin position="88"/>
        <end position="281"/>
    </location>
</feature>
<comment type="similarity">
    <text evidence="7">Belongs to the binding-protein-dependent transport system permease family.</text>
</comment>
<dbReference type="AlphaFoldDB" id="A0A0C2RRL2"/>
<dbReference type="CDD" id="cd06261">
    <property type="entry name" value="TM_PBP2"/>
    <property type="match status" value="1"/>
</dbReference>
<dbReference type="PANTHER" id="PTHR43744">
    <property type="entry name" value="ABC TRANSPORTER PERMEASE PROTEIN MG189-RELATED-RELATED"/>
    <property type="match status" value="1"/>
</dbReference>
<dbReference type="InterPro" id="IPR035906">
    <property type="entry name" value="MetI-like_sf"/>
</dbReference>
<comment type="subcellular location">
    <subcellularLocation>
        <location evidence="1 7">Cell membrane</location>
        <topology evidence="1 7">Multi-pass membrane protein</topology>
    </subcellularLocation>
</comment>
<evidence type="ECO:0000259" key="8">
    <source>
        <dbReference type="PROSITE" id="PS50928"/>
    </source>
</evidence>
<dbReference type="Pfam" id="PF00528">
    <property type="entry name" value="BPD_transp_1"/>
    <property type="match status" value="1"/>
</dbReference>
<keyword evidence="4 7" id="KW-0812">Transmembrane</keyword>
<feature type="transmembrane region" description="Helical" evidence="7">
    <location>
        <begin position="87"/>
        <end position="111"/>
    </location>
</feature>
<dbReference type="Gene3D" id="1.10.3720.10">
    <property type="entry name" value="MetI-like"/>
    <property type="match status" value="1"/>
</dbReference>
<evidence type="ECO:0000313" key="9">
    <source>
        <dbReference type="EMBL" id="KIL52905.1"/>
    </source>
</evidence>
<dbReference type="Proteomes" id="UP000031972">
    <property type="component" value="Unassembled WGS sequence"/>
</dbReference>
<gene>
    <name evidence="9" type="ORF">KR50_02340</name>
</gene>
<dbReference type="InterPro" id="IPR000515">
    <property type="entry name" value="MetI-like"/>
</dbReference>
<evidence type="ECO:0000256" key="2">
    <source>
        <dbReference type="ARBA" id="ARBA00022448"/>
    </source>
</evidence>
<proteinExistence type="inferred from homology"/>
<evidence type="ECO:0000256" key="7">
    <source>
        <dbReference type="RuleBase" id="RU363032"/>
    </source>
</evidence>
<keyword evidence="10" id="KW-1185">Reference proteome</keyword>
<feature type="transmembrane region" description="Helical" evidence="7">
    <location>
        <begin position="156"/>
        <end position="177"/>
    </location>
</feature>
<evidence type="ECO:0000256" key="1">
    <source>
        <dbReference type="ARBA" id="ARBA00004651"/>
    </source>
</evidence>
<feature type="transmembrane region" description="Helical" evidence="7">
    <location>
        <begin position="262"/>
        <end position="281"/>
    </location>
</feature>
<keyword evidence="2 7" id="KW-0813">Transport</keyword>
<dbReference type="EMBL" id="JXRR01000001">
    <property type="protein sequence ID" value="KIL52905.1"/>
    <property type="molecule type" value="Genomic_DNA"/>
</dbReference>
<dbReference type="PANTHER" id="PTHR43744:SF1">
    <property type="entry name" value="BINDING-PROTEIN-DEPENDENT TRANSPORT SYSTEMS INNER MEMBRANE COMPONENT"/>
    <property type="match status" value="1"/>
</dbReference>
<feature type="transmembrane region" description="Helical" evidence="7">
    <location>
        <begin position="123"/>
        <end position="144"/>
    </location>
</feature>
<dbReference type="PATRIC" id="fig|220754.4.peg.237"/>
<evidence type="ECO:0000256" key="4">
    <source>
        <dbReference type="ARBA" id="ARBA00022692"/>
    </source>
</evidence>
<dbReference type="GO" id="GO:0005886">
    <property type="term" value="C:plasma membrane"/>
    <property type="evidence" value="ECO:0007669"/>
    <property type="project" value="UniProtKB-SubCell"/>
</dbReference>
<protein>
    <submittedName>
        <fullName evidence="9">ABC transporter permease</fullName>
    </submittedName>
</protein>
<organism evidence="9 10">
    <name type="scientific">Jeotgalibacillus campisalis</name>
    <dbReference type="NCBI Taxonomy" id="220754"/>
    <lineage>
        <taxon>Bacteria</taxon>
        <taxon>Bacillati</taxon>
        <taxon>Bacillota</taxon>
        <taxon>Bacilli</taxon>
        <taxon>Bacillales</taxon>
        <taxon>Caryophanaceae</taxon>
        <taxon>Jeotgalibacillus</taxon>
    </lineage>
</organism>
<feature type="transmembrane region" description="Helical" evidence="7">
    <location>
        <begin position="198"/>
        <end position="223"/>
    </location>
</feature>